<keyword evidence="5" id="KW-0547">Nucleotide-binding</keyword>
<dbReference type="Gene3D" id="3.30.565.10">
    <property type="entry name" value="Histidine kinase-like ATPase, C-terminal domain"/>
    <property type="match status" value="1"/>
</dbReference>
<dbReference type="FunFam" id="3.30.565.10:FF:000010">
    <property type="entry name" value="Sensor histidine kinase RcsC"/>
    <property type="match status" value="1"/>
</dbReference>
<dbReference type="InterPro" id="IPR035965">
    <property type="entry name" value="PAS-like_dom_sf"/>
</dbReference>
<evidence type="ECO:0000256" key="6">
    <source>
        <dbReference type="ARBA" id="ARBA00022777"/>
    </source>
</evidence>
<dbReference type="EMBL" id="FPHF01000088">
    <property type="protein sequence ID" value="SFV65543.1"/>
    <property type="molecule type" value="Genomic_DNA"/>
</dbReference>
<dbReference type="PROSITE" id="PS50110">
    <property type="entry name" value="RESPONSE_REGULATORY"/>
    <property type="match status" value="1"/>
</dbReference>
<dbReference type="PRINTS" id="PR00344">
    <property type="entry name" value="BCTRLSENSOR"/>
</dbReference>
<evidence type="ECO:0000313" key="12">
    <source>
        <dbReference type="EMBL" id="SFV65543.1"/>
    </source>
</evidence>
<dbReference type="SMART" id="SM00387">
    <property type="entry name" value="HATPase_c"/>
    <property type="match status" value="1"/>
</dbReference>
<dbReference type="Pfam" id="PF00512">
    <property type="entry name" value="HisKA"/>
    <property type="match status" value="1"/>
</dbReference>
<feature type="domain" description="Response regulatory" evidence="10">
    <location>
        <begin position="427"/>
        <end position="549"/>
    </location>
</feature>
<dbReference type="PROSITE" id="PS50109">
    <property type="entry name" value="HIS_KIN"/>
    <property type="match status" value="1"/>
</dbReference>
<dbReference type="SUPFAM" id="SSF52172">
    <property type="entry name" value="CheY-like"/>
    <property type="match status" value="2"/>
</dbReference>
<dbReference type="CDD" id="cd16922">
    <property type="entry name" value="HATPase_EvgS-ArcB-TorS-like"/>
    <property type="match status" value="1"/>
</dbReference>
<evidence type="ECO:0000256" key="3">
    <source>
        <dbReference type="ARBA" id="ARBA00022553"/>
    </source>
</evidence>
<dbReference type="GO" id="GO:0005524">
    <property type="term" value="F:ATP binding"/>
    <property type="evidence" value="ECO:0007669"/>
    <property type="project" value="UniProtKB-KW"/>
</dbReference>
<evidence type="ECO:0000256" key="5">
    <source>
        <dbReference type="ARBA" id="ARBA00022741"/>
    </source>
</evidence>
<evidence type="ECO:0000256" key="1">
    <source>
        <dbReference type="ARBA" id="ARBA00000085"/>
    </source>
</evidence>
<dbReference type="SUPFAM" id="SSF47384">
    <property type="entry name" value="Homodimeric domain of signal transducing histidine kinase"/>
    <property type="match status" value="1"/>
</dbReference>
<feature type="domain" description="Histidine kinase" evidence="9">
    <location>
        <begin position="61"/>
        <end position="282"/>
    </location>
</feature>
<protein>
    <recommendedName>
        <fullName evidence="2">histidine kinase</fullName>
        <ecNumber evidence="2">2.7.13.3</ecNumber>
    </recommendedName>
</protein>
<evidence type="ECO:0000256" key="4">
    <source>
        <dbReference type="ARBA" id="ARBA00022679"/>
    </source>
</evidence>
<sequence length="550" mass="61689">MEKEYWVDTTIVPFSDNDGKIKSYIAIRTDITQKKKDALELLEAKILADESVKVKAEFFASMSHEIRTPMNGIIGMLGLLLKTKLNQTQNHHAYLAQTSAQALLNLINDILDFSKFEANKLELEFRAFNIRNDFGDFAEAIAFKAQERGLDIILDVKNVDTQSVIGDAYRIRQVLSNLVSNAIKFTHKGYILISVSLAELDKGEARLFISVKDTGIGVPQDKIKSLFDSFSQVDKSTTRKYGGTGLCLAIVKQLVERMEGSINVTSKEGEGSEFCVEISVKLDKQSTQVKPPLLVENKKVLIVDKSKKSAEILCEQLEYWGMTVDSEEALRKSYDIIFIAKDENALALGKLLKLEHKNARLILMTSLEDTANVSEYTDSVFDMSFPQPTTTKDIFKALNTMISTYRFDALHEVINEKKEESFKQNTRILLVDDNKVNQLVALGLLEEYGLDADIANDGIEAIKAIKDSGDNPYEIILMDCQMPNMDGYDATKLLKSGEHGEDVKKIPIIAMTANAMEGDKERCLAIGMDDYISKPINPNKLEEILKKYLL</sequence>
<reference evidence="12" key="1">
    <citation type="submission" date="2016-10" db="EMBL/GenBank/DDBJ databases">
        <authorList>
            <person name="de Groot N.N."/>
        </authorList>
    </citation>
    <scope>NUCLEOTIDE SEQUENCE</scope>
</reference>
<dbReference type="Pfam" id="PF02518">
    <property type="entry name" value="HATPase_c"/>
    <property type="match status" value="1"/>
</dbReference>
<gene>
    <name evidence="12" type="ORF">MNB_SM-4-1132</name>
</gene>
<dbReference type="FunFam" id="1.10.287.130:FF:000002">
    <property type="entry name" value="Two-component osmosensing histidine kinase"/>
    <property type="match status" value="1"/>
</dbReference>
<accession>A0A1W1CIK0</accession>
<dbReference type="CDD" id="cd00082">
    <property type="entry name" value="HisKA"/>
    <property type="match status" value="1"/>
</dbReference>
<dbReference type="Gene3D" id="3.40.50.2300">
    <property type="match status" value="2"/>
</dbReference>
<dbReference type="GO" id="GO:0000155">
    <property type="term" value="F:phosphorelay sensor kinase activity"/>
    <property type="evidence" value="ECO:0007669"/>
    <property type="project" value="InterPro"/>
</dbReference>
<dbReference type="AlphaFoldDB" id="A0A1W1CIK0"/>
<dbReference type="PANTHER" id="PTHR45339">
    <property type="entry name" value="HYBRID SIGNAL TRANSDUCTION HISTIDINE KINASE J"/>
    <property type="match status" value="1"/>
</dbReference>
<dbReference type="InterPro" id="IPR000700">
    <property type="entry name" value="PAS-assoc_C"/>
</dbReference>
<evidence type="ECO:0000259" key="9">
    <source>
        <dbReference type="PROSITE" id="PS50109"/>
    </source>
</evidence>
<feature type="domain" description="PAC" evidence="11">
    <location>
        <begin position="1"/>
        <end position="43"/>
    </location>
</feature>
<dbReference type="PROSITE" id="PS50113">
    <property type="entry name" value="PAC"/>
    <property type="match status" value="1"/>
</dbReference>
<proteinExistence type="predicted"/>
<dbReference type="SUPFAM" id="SSF55874">
    <property type="entry name" value="ATPase domain of HSP90 chaperone/DNA topoisomerase II/histidine kinase"/>
    <property type="match status" value="1"/>
</dbReference>
<keyword evidence="4" id="KW-0808">Transferase</keyword>
<dbReference type="CDD" id="cd17546">
    <property type="entry name" value="REC_hyHK_CKI1_RcsC-like"/>
    <property type="match status" value="1"/>
</dbReference>
<evidence type="ECO:0000259" key="10">
    <source>
        <dbReference type="PROSITE" id="PS50110"/>
    </source>
</evidence>
<keyword evidence="3" id="KW-0597">Phosphoprotein</keyword>
<organism evidence="12">
    <name type="scientific">hydrothermal vent metagenome</name>
    <dbReference type="NCBI Taxonomy" id="652676"/>
    <lineage>
        <taxon>unclassified sequences</taxon>
        <taxon>metagenomes</taxon>
        <taxon>ecological metagenomes</taxon>
    </lineage>
</organism>
<dbReference type="SMART" id="SM00448">
    <property type="entry name" value="REC"/>
    <property type="match status" value="1"/>
</dbReference>
<dbReference type="Pfam" id="PF00072">
    <property type="entry name" value="Response_reg"/>
    <property type="match status" value="1"/>
</dbReference>
<dbReference type="Gene3D" id="3.30.450.20">
    <property type="entry name" value="PAS domain"/>
    <property type="match status" value="1"/>
</dbReference>
<dbReference type="InterPro" id="IPR036890">
    <property type="entry name" value="HATPase_C_sf"/>
</dbReference>
<keyword evidence="8" id="KW-0902">Two-component regulatory system</keyword>
<keyword evidence="6" id="KW-0418">Kinase</keyword>
<dbReference type="InterPro" id="IPR036097">
    <property type="entry name" value="HisK_dim/P_sf"/>
</dbReference>
<dbReference type="SMART" id="SM00388">
    <property type="entry name" value="HisKA"/>
    <property type="match status" value="1"/>
</dbReference>
<dbReference type="InterPro" id="IPR011006">
    <property type="entry name" value="CheY-like_superfamily"/>
</dbReference>
<evidence type="ECO:0000259" key="11">
    <source>
        <dbReference type="PROSITE" id="PS50113"/>
    </source>
</evidence>
<comment type="catalytic activity">
    <reaction evidence="1">
        <text>ATP + protein L-histidine = ADP + protein N-phospho-L-histidine.</text>
        <dbReference type="EC" id="2.7.13.3"/>
    </reaction>
</comment>
<keyword evidence="7" id="KW-0067">ATP-binding</keyword>
<evidence type="ECO:0000256" key="7">
    <source>
        <dbReference type="ARBA" id="ARBA00022840"/>
    </source>
</evidence>
<evidence type="ECO:0000256" key="2">
    <source>
        <dbReference type="ARBA" id="ARBA00012438"/>
    </source>
</evidence>
<dbReference type="InterPro" id="IPR004358">
    <property type="entry name" value="Sig_transdc_His_kin-like_C"/>
</dbReference>
<dbReference type="InterPro" id="IPR001789">
    <property type="entry name" value="Sig_transdc_resp-reg_receiver"/>
</dbReference>
<dbReference type="EC" id="2.7.13.3" evidence="2"/>
<dbReference type="Gene3D" id="1.10.287.130">
    <property type="match status" value="1"/>
</dbReference>
<dbReference type="SUPFAM" id="SSF55785">
    <property type="entry name" value="PYP-like sensor domain (PAS domain)"/>
    <property type="match status" value="1"/>
</dbReference>
<dbReference type="InterPro" id="IPR003594">
    <property type="entry name" value="HATPase_dom"/>
</dbReference>
<evidence type="ECO:0000256" key="8">
    <source>
        <dbReference type="ARBA" id="ARBA00023012"/>
    </source>
</evidence>
<dbReference type="PANTHER" id="PTHR45339:SF1">
    <property type="entry name" value="HYBRID SIGNAL TRANSDUCTION HISTIDINE KINASE J"/>
    <property type="match status" value="1"/>
</dbReference>
<name>A0A1W1CIK0_9ZZZZ</name>
<dbReference type="InterPro" id="IPR003661">
    <property type="entry name" value="HisK_dim/P_dom"/>
</dbReference>
<dbReference type="InterPro" id="IPR005467">
    <property type="entry name" value="His_kinase_dom"/>
</dbReference>